<evidence type="ECO:0000313" key="2">
    <source>
        <dbReference type="Proteomes" id="UP001500282"/>
    </source>
</evidence>
<name>A0ABN1XAJ8_9ACTN</name>
<keyword evidence="2" id="KW-1185">Reference proteome</keyword>
<sequence>MSRELEMRASKIFKKQQGEILWPYGLATPNRRRSGLSEEQYEKAAAHARVAQQVIVEWAEDHGLRSSESGCCPRWLLRNASRQCEPDACGMYGSAPRDDASWLDHPIFWLKDGLPTAITSSPYSVSEDDRSRIEQWQESGLMAAFGGPGWYGSGTTQIVMWHPQRLASVYLAEDAGMLLRHSE</sequence>
<evidence type="ECO:0000313" key="1">
    <source>
        <dbReference type="EMBL" id="GAA1296207.1"/>
    </source>
</evidence>
<gene>
    <name evidence="1" type="ORF">GCM10009579_74060</name>
</gene>
<protein>
    <submittedName>
        <fullName evidence="1">Uncharacterized protein</fullName>
    </submittedName>
</protein>
<reference evidence="1 2" key="1">
    <citation type="journal article" date="2019" name="Int. J. Syst. Evol. Microbiol.">
        <title>The Global Catalogue of Microorganisms (GCM) 10K type strain sequencing project: providing services to taxonomists for standard genome sequencing and annotation.</title>
        <authorList>
            <consortium name="The Broad Institute Genomics Platform"/>
            <consortium name="The Broad Institute Genome Sequencing Center for Infectious Disease"/>
            <person name="Wu L."/>
            <person name="Ma J."/>
        </authorList>
    </citation>
    <scope>NUCLEOTIDE SEQUENCE [LARGE SCALE GENOMIC DNA]</scope>
    <source>
        <strain evidence="1 2">JCM 11448</strain>
    </source>
</reference>
<comment type="caution">
    <text evidence="1">The sequence shown here is derived from an EMBL/GenBank/DDBJ whole genome shotgun (WGS) entry which is preliminary data.</text>
</comment>
<organism evidence="1 2">
    <name type="scientific">Streptomyces javensis</name>
    <dbReference type="NCBI Taxonomy" id="114698"/>
    <lineage>
        <taxon>Bacteria</taxon>
        <taxon>Bacillati</taxon>
        <taxon>Actinomycetota</taxon>
        <taxon>Actinomycetes</taxon>
        <taxon>Kitasatosporales</taxon>
        <taxon>Streptomycetaceae</taxon>
        <taxon>Streptomyces</taxon>
        <taxon>Streptomyces violaceusniger group</taxon>
    </lineage>
</organism>
<accession>A0ABN1XAJ8</accession>
<dbReference type="Proteomes" id="UP001500282">
    <property type="component" value="Unassembled WGS sequence"/>
</dbReference>
<proteinExistence type="predicted"/>
<dbReference type="EMBL" id="BAAAIH010000062">
    <property type="protein sequence ID" value="GAA1296207.1"/>
    <property type="molecule type" value="Genomic_DNA"/>
</dbReference>